<evidence type="ECO:0000313" key="3">
    <source>
        <dbReference type="Proteomes" id="UP000254621"/>
    </source>
</evidence>
<dbReference type="AlphaFoldDB" id="A0A380P1J7"/>
<name>A0A380P1J7_WEIVI</name>
<reference evidence="2 3" key="1">
    <citation type="submission" date="2018-06" db="EMBL/GenBank/DDBJ databases">
        <authorList>
            <consortium name="Pathogen Informatics"/>
            <person name="Doyle S."/>
        </authorList>
    </citation>
    <scope>NUCLEOTIDE SEQUENCE [LARGE SCALE GENOMIC DNA]</scope>
    <source>
        <strain evidence="2 3">NCTC13645</strain>
    </source>
</reference>
<evidence type="ECO:0000313" key="2">
    <source>
        <dbReference type="EMBL" id="SUP59096.1"/>
    </source>
</evidence>
<protein>
    <submittedName>
        <fullName evidence="2">D-alanine--poly(Phosphoribitol) ligase subunit 1</fullName>
        <ecNumber evidence="2">6.1.1.13</ecNumber>
    </submittedName>
</protein>
<dbReference type="EMBL" id="UHIV01000004">
    <property type="protein sequence ID" value="SUP59096.1"/>
    <property type="molecule type" value="Genomic_DNA"/>
</dbReference>
<dbReference type="PANTHER" id="PTHR45398">
    <property type="match status" value="1"/>
</dbReference>
<dbReference type="InterPro" id="IPR042099">
    <property type="entry name" value="ANL_N_sf"/>
</dbReference>
<dbReference type="Pfam" id="PF00501">
    <property type="entry name" value="AMP-binding"/>
    <property type="match status" value="1"/>
</dbReference>
<dbReference type="GO" id="GO:0016874">
    <property type="term" value="F:ligase activity"/>
    <property type="evidence" value="ECO:0007669"/>
    <property type="project" value="UniProtKB-KW"/>
</dbReference>
<dbReference type="Gene3D" id="3.40.50.12780">
    <property type="entry name" value="N-terminal domain of ligase-like"/>
    <property type="match status" value="1"/>
</dbReference>
<dbReference type="SUPFAM" id="SSF56801">
    <property type="entry name" value="Acetyl-CoA synthetase-like"/>
    <property type="match status" value="1"/>
</dbReference>
<evidence type="ECO:0000259" key="1">
    <source>
        <dbReference type="Pfam" id="PF00501"/>
    </source>
</evidence>
<gene>
    <name evidence="2" type="primary">dltA_2</name>
    <name evidence="2" type="ORF">NCTC13645_01348</name>
</gene>
<accession>A0A380P1J7</accession>
<feature type="domain" description="AMP-dependent synthetase/ligase" evidence="1">
    <location>
        <begin position="3"/>
        <end position="76"/>
    </location>
</feature>
<sequence>MPELPIEVWTSTPSFADMAMLSDEFDAEHMPNIKYFYFDGEELTVGTAQKLRERFPDARIVNAYGPTEATVALSAVAITDEMLEKLSDFQLVIQSRILQHILWM</sequence>
<proteinExistence type="predicted"/>
<dbReference type="Proteomes" id="UP000254621">
    <property type="component" value="Unassembled WGS sequence"/>
</dbReference>
<organism evidence="2 3">
    <name type="scientific">Weissella viridescens</name>
    <name type="common">Lactobacillus viridescens</name>
    <dbReference type="NCBI Taxonomy" id="1629"/>
    <lineage>
        <taxon>Bacteria</taxon>
        <taxon>Bacillati</taxon>
        <taxon>Bacillota</taxon>
        <taxon>Bacilli</taxon>
        <taxon>Lactobacillales</taxon>
        <taxon>Lactobacillaceae</taxon>
        <taxon>Weissella</taxon>
    </lineage>
</organism>
<keyword evidence="2" id="KW-0436">Ligase</keyword>
<dbReference type="PANTHER" id="PTHR45398:SF1">
    <property type="entry name" value="ENZYME, PUTATIVE (JCVI)-RELATED"/>
    <property type="match status" value="1"/>
</dbReference>
<dbReference type="EC" id="6.1.1.13" evidence="2"/>
<dbReference type="InterPro" id="IPR000873">
    <property type="entry name" value="AMP-dep_synth/lig_dom"/>
</dbReference>